<evidence type="ECO:0000313" key="2">
    <source>
        <dbReference type="Proteomes" id="UP000824118"/>
    </source>
</evidence>
<reference evidence="1" key="2">
    <citation type="journal article" date="2021" name="PeerJ">
        <title>Extensive microbial diversity within the chicken gut microbiome revealed by metagenomics and culture.</title>
        <authorList>
            <person name="Gilroy R."/>
            <person name="Ravi A."/>
            <person name="Getino M."/>
            <person name="Pursley I."/>
            <person name="Horton D.L."/>
            <person name="Alikhan N.F."/>
            <person name="Baker D."/>
            <person name="Gharbi K."/>
            <person name="Hall N."/>
            <person name="Watson M."/>
            <person name="Adriaenssens E.M."/>
            <person name="Foster-Nyarko E."/>
            <person name="Jarju S."/>
            <person name="Secka A."/>
            <person name="Antonio M."/>
            <person name="Oren A."/>
            <person name="Chaudhuri R.R."/>
            <person name="La Ragione R."/>
            <person name="Hildebrand F."/>
            <person name="Pallen M.J."/>
        </authorList>
    </citation>
    <scope>NUCLEOTIDE SEQUENCE</scope>
    <source>
        <strain evidence="1">ChiGjej1B1-1684</strain>
    </source>
</reference>
<dbReference type="AlphaFoldDB" id="A0A9D1S7C7"/>
<dbReference type="PROSITE" id="PS51257">
    <property type="entry name" value="PROKAR_LIPOPROTEIN"/>
    <property type="match status" value="1"/>
</dbReference>
<name>A0A9D1S7C7_9FIRM</name>
<dbReference type="EMBL" id="DVNG01000019">
    <property type="protein sequence ID" value="HIU49656.1"/>
    <property type="molecule type" value="Genomic_DNA"/>
</dbReference>
<evidence type="ECO:0000313" key="1">
    <source>
        <dbReference type="EMBL" id="HIU49656.1"/>
    </source>
</evidence>
<gene>
    <name evidence="1" type="ORF">IAD22_01405</name>
</gene>
<proteinExistence type="predicted"/>
<accession>A0A9D1S7C7</accession>
<dbReference type="Proteomes" id="UP000824118">
    <property type="component" value="Unassembled WGS sequence"/>
</dbReference>
<comment type="caution">
    <text evidence="1">The sequence shown here is derived from an EMBL/GenBank/DDBJ whole genome shotgun (WGS) entry which is preliminary data.</text>
</comment>
<reference evidence="1" key="1">
    <citation type="submission" date="2020-10" db="EMBL/GenBank/DDBJ databases">
        <authorList>
            <person name="Gilroy R."/>
        </authorList>
    </citation>
    <scope>NUCLEOTIDE SEQUENCE</scope>
    <source>
        <strain evidence="1">ChiGjej1B1-1684</strain>
    </source>
</reference>
<organism evidence="1 2">
    <name type="scientific">Candidatus Limousia pullorum</name>
    <dbReference type="NCBI Taxonomy" id="2840860"/>
    <lineage>
        <taxon>Bacteria</taxon>
        <taxon>Bacillati</taxon>
        <taxon>Bacillota</taxon>
        <taxon>Clostridia</taxon>
        <taxon>Eubacteriales</taxon>
        <taxon>Oscillospiraceae</taxon>
        <taxon>Oscillospiraceae incertae sedis</taxon>
        <taxon>Candidatus Limousia</taxon>
    </lineage>
</organism>
<sequence>MKNSLYSCFKNKSLYIFLVFVLIIGIVSAGCSENKKPDIISDIEGTKGYVRTVSGEEKEFYSGLLEKSLEDGEDLEKAVEEKINKDNALYLISNKMGLTQP</sequence>
<protein>
    <submittedName>
        <fullName evidence="1">Uncharacterized protein</fullName>
    </submittedName>
</protein>